<dbReference type="PANTHER" id="PTHR12876:SF35">
    <property type="entry name" value="LD08718P-RELATED"/>
    <property type="match status" value="1"/>
</dbReference>
<evidence type="ECO:0000259" key="2">
    <source>
        <dbReference type="Pfam" id="PF11977"/>
    </source>
</evidence>
<dbReference type="EMBL" id="OD002356">
    <property type="protein sequence ID" value="CAD7404984.1"/>
    <property type="molecule type" value="Genomic_DNA"/>
</dbReference>
<dbReference type="InterPro" id="IPR021869">
    <property type="entry name" value="RNase_Zc3h12_NYN"/>
</dbReference>
<protein>
    <recommendedName>
        <fullName evidence="2">RNase NYN domain-containing protein</fullName>
    </recommendedName>
</protein>
<name>A0A7R9D0Q4_TIMPO</name>
<feature type="domain" description="RNase NYN" evidence="2">
    <location>
        <begin position="365"/>
        <end position="515"/>
    </location>
</feature>
<organism evidence="3">
    <name type="scientific">Timema poppense</name>
    <name type="common">Walking stick</name>
    <dbReference type="NCBI Taxonomy" id="170557"/>
    <lineage>
        <taxon>Eukaryota</taxon>
        <taxon>Metazoa</taxon>
        <taxon>Ecdysozoa</taxon>
        <taxon>Arthropoda</taxon>
        <taxon>Hexapoda</taxon>
        <taxon>Insecta</taxon>
        <taxon>Pterygota</taxon>
        <taxon>Neoptera</taxon>
        <taxon>Polyneoptera</taxon>
        <taxon>Phasmatodea</taxon>
        <taxon>Timematodea</taxon>
        <taxon>Timematoidea</taxon>
        <taxon>Timematidae</taxon>
        <taxon>Timema</taxon>
    </lineage>
</organism>
<feature type="compositionally biased region" description="Polar residues" evidence="1">
    <location>
        <begin position="98"/>
        <end position="113"/>
    </location>
</feature>
<dbReference type="FunFam" id="3.40.50.11980:FF:000001">
    <property type="entry name" value="ZC3H12A isoform 1"/>
    <property type="match status" value="1"/>
</dbReference>
<dbReference type="GO" id="GO:0003729">
    <property type="term" value="F:mRNA binding"/>
    <property type="evidence" value="ECO:0007669"/>
    <property type="project" value="TreeGrafter"/>
</dbReference>
<dbReference type="GO" id="GO:0004521">
    <property type="term" value="F:RNA endonuclease activity"/>
    <property type="evidence" value="ECO:0007669"/>
    <property type="project" value="TreeGrafter"/>
</dbReference>
<feature type="region of interest" description="Disordered" evidence="1">
    <location>
        <begin position="1"/>
        <end position="80"/>
    </location>
</feature>
<dbReference type="Pfam" id="PF11977">
    <property type="entry name" value="RNase_Zc3h12a"/>
    <property type="match status" value="1"/>
</dbReference>
<dbReference type="GO" id="GO:0036464">
    <property type="term" value="C:cytoplasmic ribonucleoprotein granule"/>
    <property type="evidence" value="ECO:0007669"/>
    <property type="project" value="TreeGrafter"/>
</dbReference>
<feature type="region of interest" description="Disordered" evidence="1">
    <location>
        <begin position="93"/>
        <end position="113"/>
    </location>
</feature>
<accession>A0A7R9D0Q4</accession>
<dbReference type="GO" id="GO:0005634">
    <property type="term" value="C:nucleus"/>
    <property type="evidence" value="ECO:0007669"/>
    <property type="project" value="TreeGrafter"/>
</dbReference>
<feature type="compositionally biased region" description="Polar residues" evidence="1">
    <location>
        <begin position="48"/>
        <end position="60"/>
    </location>
</feature>
<evidence type="ECO:0000313" key="3">
    <source>
        <dbReference type="EMBL" id="CAD7404984.1"/>
    </source>
</evidence>
<gene>
    <name evidence="3" type="ORF">TPSB3V08_LOCUS4756</name>
</gene>
<dbReference type="PANTHER" id="PTHR12876">
    <property type="entry name" value="N4BP1-RELATED"/>
    <property type="match status" value="1"/>
</dbReference>
<proteinExistence type="predicted"/>
<sequence length="520" mass="57964">MPGYQRPLQAEPDSARLMPSSARDTPLPQDTSGSSSSDNSSGSEVSEQPSTSNKPSSNVASRKENIKSVRGSSSCKNVKPSESLKTTLNFKFKPYKPTESSTDKQPVSNTTNYKPRWNTMSHCKGKSWNTAFNEKRKFNRWDSPCKDKLGRSPANKKIKCPSIPYNNTQVANQSSTKQPGYQYFKNGNTAWQNNNYNVNTYHSPWRAQKYSTCRGYVNTNPNPNNAAQYKTFPSNNSGQYGHVWQNNNQRLDNSQKLGEHVRQLNNQLTSSYNQISRTLNANVSNNTTCSGSISHQFPSSSYTGSSSNGNTSHQAPAVPCAKFNDDNSGTNIETNTIPARSSSPVNMFGGNIYLPSSQGVKKCGLRPIVIDGSNVAMGHGNGSDFSYRGLQICVRYFVKRGHKVMAFLPQHRKCGLSTKNKQILTQMEKEGHLVFTPSRRVDQRLVVPYDDWFIVQCAAVLEGVIVSNDNYRDLLTSNSALSKAIKERLLMYTWVGNLLMFPNDPLGRYGPTLDKFLRFP</sequence>
<evidence type="ECO:0000256" key="1">
    <source>
        <dbReference type="SAM" id="MobiDB-lite"/>
    </source>
</evidence>
<reference evidence="3" key="1">
    <citation type="submission" date="2020-11" db="EMBL/GenBank/DDBJ databases">
        <authorList>
            <person name="Tran Van P."/>
        </authorList>
    </citation>
    <scope>NUCLEOTIDE SEQUENCE</scope>
</reference>
<dbReference type="Gene3D" id="3.40.50.11980">
    <property type="match status" value="1"/>
</dbReference>
<dbReference type="AlphaFoldDB" id="A0A7R9D0Q4"/>
<feature type="compositionally biased region" description="Low complexity" evidence="1">
    <location>
        <begin position="32"/>
        <end position="47"/>
    </location>
</feature>
<dbReference type="InterPro" id="IPR051101">
    <property type="entry name" value="ZC3H12/N4BP1_RNase_Reg"/>
</dbReference>
<dbReference type="CDD" id="cd18719">
    <property type="entry name" value="PIN_Zc3h12a-N4BP1-like"/>
    <property type="match status" value="1"/>
</dbReference>